<gene>
    <name evidence="1" type="ORF">LCGC14_2965810</name>
</gene>
<sequence>VGQTVQAVSAEAGALNEANIELERRKIAFEKATKAQAELVVEMKKYNVIVKFIGSPVIVKARSKREAIIKAREMLENNTLCYAEKVTEVKNGTARK</sequence>
<reference evidence="1" key="1">
    <citation type="journal article" date="2015" name="Nature">
        <title>Complex archaea that bridge the gap between prokaryotes and eukaryotes.</title>
        <authorList>
            <person name="Spang A."/>
            <person name="Saw J.H."/>
            <person name="Jorgensen S.L."/>
            <person name="Zaremba-Niedzwiedzka K."/>
            <person name="Martijn J."/>
            <person name="Lind A.E."/>
            <person name="van Eijk R."/>
            <person name="Schleper C."/>
            <person name="Guy L."/>
            <person name="Ettema T.J."/>
        </authorList>
    </citation>
    <scope>NUCLEOTIDE SEQUENCE</scope>
</reference>
<organism evidence="1">
    <name type="scientific">marine sediment metagenome</name>
    <dbReference type="NCBI Taxonomy" id="412755"/>
    <lineage>
        <taxon>unclassified sequences</taxon>
        <taxon>metagenomes</taxon>
        <taxon>ecological metagenomes</taxon>
    </lineage>
</organism>
<protein>
    <submittedName>
        <fullName evidence="1">Uncharacterized protein</fullName>
    </submittedName>
</protein>
<accession>A0A0F9A256</accession>
<comment type="caution">
    <text evidence="1">The sequence shown here is derived from an EMBL/GenBank/DDBJ whole genome shotgun (WGS) entry which is preliminary data.</text>
</comment>
<name>A0A0F9A256_9ZZZZ</name>
<feature type="non-terminal residue" evidence="1">
    <location>
        <position position="1"/>
    </location>
</feature>
<proteinExistence type="predicted"/>
<dbReference type="AlphaFoldDB" id="A0A0F9A256"/>
<evidence type="ECO:0000313" key="1">
    <source>
        <dbReference type="EMBL" id="KKK66266.1"/>
    </source>
</evidence>
<dbReference type="EMBL" id="LAZR01060156">
    <property type="protein sequence ID" value="KKK66266.1"/>
    <property type="molecule type" value="Genomic_DNA"/>
</dbReference>